<evidence type="ECO:0000313" key="1">
    <source>
        <dbReference type="EMBL" id="RKD25759.1"/>
    </source>
</evidence>
<reference evidence="1 2" key="1">
    <citation type="submission" date="2016-08" db="EMBL/GenBank/DDBJ databases">
        <title>Novel Firmicute Genomes.</title>
        <authorList>
            <person name="Poppleton D.I."/>
            <person name="Gribaldo S."/>
        </authorList>
    </citation>
    <scope>NUCLEOTIDE SEQUENCE [LARGE SCALE GENOMIC DNA]</scope>
    <source>
        <strain evidence="1 2">RAOx-1</strain>
    </source>
</reference>
<dbReference type="AlphaFoldDB" id="A0A419SNG5"/>
<dbReference type="Proteomes" id="UP000284219">
    <property type="component" value="Unassembled WGS sequence"/>
</dbReference>
<sequence>MADLSSSELGFLCCCHAGEDREKAGGLGWSERDLTGESPLKFVKSENLLSFRCSLKHLTGESPLKFVKSENLLSFRCSLKHLTGESPLKFVKSENLLSFRCSLKHLAGESPLKFVILHITRALGPTPNVRSLCG</sequence>
<keyword evidence="2" id="KW-1185">Reference proteome</keyword>
<comment type="caution">
    <text evidence="1">The sequence shown here is derived from an EMBL/GenBank/DDBJ whole genome shotgun (WGS) entry which is preliminary data.</text>
</comment>
<proteinExistence type="predicted"/>
<dbReference type="EMBL" id="MCHY01000006">
    <property type="protein sequence ID" value="RKD25759.1"/>
    <property type="molecule type" value="Genomic_DNA"/>
</dbReference>
<gene>
    <name evidence="1" type="ORF">BEP19_02110</name>
</gene>
<name>A0A419SNG5_9BACL</name>
<accession>A0A419SNG5</accession>
<evidence type="ECO:0000313" key="2">
    <source>
        <dbReference type="Proteomes" id="UP000284219"/>
    </source>
</evidence>
<protein>
    <submittedName>
        <fullName evidence="1">Uncharacterized protein</fullName>
    </submittedName>
</protein>
<organism evidence="1 2">
    <name type="scientific">Ammoniphilus oxalaticus</name>
    <dbReference type="NCBI Taxonomy" id="66863"/>
    <lineage>
        <taxon>Bacteria</taxon>
        <taxon>Bacillati</taxon>
        <taxon>Bacillota</taxon>
        <taxon>Bacilli</taxon>
        <taxon>Bacillales</taxon>
        <taxon>Paenibacillaceae</taxon>
        <taxon>Aneurinibacillus group</taxon>
        <taxon>Ammoniphilus</taxon>
    </lineage>
</organism>